<dbReference type="HOGENOM" id="CLU_3033939_0_0_1"/>
<dbReference type="EMBL" id="KN835150">
    <property type="protein sequence ID" value="KIK47130.1"/>
    <property type="molecule type" value="Genomic_DNA"/>
</dbReference>
<name>A0A0D0AA67_9AGAM</name>
<dbReference type="InParanoid" id="A0A0D0AA67"/>
<reference evidence="1 2" key="1">
    <citation type="submission" date="2014-04" db="EMBL/GenBank/DDBJ databases">
        <authorList>
            <consortium name="DOE Joint Genome Institute"/>
            <person name="Kuo A."/>
            <person name="Ruytinx J."/>
            <person name="Rineau F."/>
            <person name="Colpaert J."/>
            <person name="Kohler A."/>
            <person name="Nagy L.G."/>
            <person name="Floudas D."/>
            <person name="Copeland A."/>
            <person name="Barry K.W."/>
            <person name="Cichocki N."/>
            <person name="Veneault-Fourrey C."/>
            <person name="LaButti K."/>
            <person name="Lindquist E.A."/>
            <person name="Lipzen A."/>
            <person name="Lundell T."/>
            <person name="Morin E."/>
            <person name="Murat C."/>
            <person name="Sun H."/>
            <person name="Tunlid A."/>
            <person name="Henrissat B."/>
            <person name="Grigoriev I.V."/>
            <person name="Hibbett D.S."/>
            <person name="Martin F."/>
            <person name="Nordberg H.P."/>
            <person name="Cantor M.N."/>
            <person name="Hua S.X."/>
        </authorList>
    </citation>
    <scope>NUCLEOTIDE SEQUENCE [LARGE SCALE GENOMIC DNA]</scope>
    <source>
        <strain evidence="1 2">UH-Slu-Lm8-n1</strain>
    </source>
</reference>
<evidence type="ECO:0000313" key="2">
    <source>
        <dbReference type="Proteomes" id="UP000054485"/>
    </source>
</evidence>
<keyword evidence="2" id="KW-1185">Reference proteome</keyword>
<gene>
    <name evidence="1" type="ORF">CY34DRAFT_292818</name>
</gene>
<dbReference type="AlphaFoldDB" id="A0A0D0AA67"/>
<protein>
    <submittedName>
        <fullName evidence="1">Uncharacterized protein</fullName>
    </submittedName>
</protein>
<organism evidence="1 2">
    <name type="scientific">Suillus luteus UH-Slu-Lm8-n1</name>
    <dbReference type="NCBI Taxonomy" id="930992"/>
    <lineage>
        <taxon>Eukaryota</taxon>
        <taxon>Fungi</taxon>
        <taxon>Dikarya</taxon>
        <taxon>Basidiomycota</taxon>
        <taxon>Agaricomycotina</taxon>
        <taxon>Agaricomycetes</taxon>
        <taxon>Agaricomycetidae</taxon>
        <taxon>Boletales</taxon>
        <taxon>Suillineae</taxon>
        <taxon>Suillaceae</taxon>
        <taxon>Suillus</taxon>
    </lineage>
</organism>
<accession>A0A0D0AA67</accession>
<evidence type="ECO:0000313" key="1">
    <source>
        <dbReference type="EMBL" id="KIK47130.1"/>
    </source>
</evidence>
<sequence length="55" mass="6259">MYPAFLTGHLSRITTRRLPSRVSSGCVLLRSQSCRCLVQDCPNLHPNLFTMSQEH</sequence>
<dbReference type="Proteomes" id="UP000054485">
    <property type="component" value="Unassembled WGS sequence"/>
</dbReference>
<proteinExistence type="predicted"/>
<reference evidence="2" key="2">
    <citation type="submission" date="2015-01" db="EMBL/GenBank/DDBJ databases">
        <title>Evolutionary Origins and Diversification of the Mycorrhizal Mutualists.</title>
        <authorList>
            <consortium name="DOE Joint Genome Institute"/>
            <consortium name="Mycorrhizal Genomics Consortium"/>
            <person name="Kohler A."/>
            <person name="Kuo A."/>
            <person name="Nagy L.G."/>
            <person name="Floudas D."/>
            <person name="Copeland A."/>
            <person name="Barry K.W."/>
            <person name="Cichocki N."/>
            <person name="Veneault-Fourrey C."/>
            <person name="LaButti K."/>
            <person name="Lindquist E.A."/>
            <person name="Lipzen A."/>
            <person name="Lundell T."/>
            <person name="Morin E."/>
            <person name="Murat C."/>
            <person name="Riley R."/>
            <person name="Ohm R."/>
            <person name="Sun H."/>
            <person name="Tunlid A."/>
            <person name="Henrissat B."/>
            <person name="Grigoriev I.V."/>
            <person name="Hibbett D.S."/>
            <person name="Martin F."/>
        </authorList>
    </citation>
    <scope>NUCLEOTIDE SEQUENCE [LARGE SCALE GENOMIC DNA]</scope>
    <source>
        <strain evidence="2">UH-Slu-Lm8-n1</strain>
    </source>
</reference>